<accession>A0A2U2DHJ8</accession>
<reference evidence="1 2" key="1">
    <citation type="submission" date="2018-05" db="EMBL/GenBank/DDBJ databases">
        <title>The draft genome of strain NS-104.</title>
        <authorList>
            <person name="Hang P."/>
            <person name="Jiang J."/>
        </authorList>
    </citation>
    <scope>NUCLEOTIDE SEQUENCE [LARGE SCALE GENOMIC DNA]</scope>
    <source>
        <strain evidence="1 2">NS-104</strain>
    </source>
</reference>
<gene>
    <name evidence="1" type="ORF">DEM27_28625</name>
</gene>
<evidence type="ECO:0000313" key="2">
    <source>
        <dbReference type="Proteomes" id="UP000245252"/>
    </source>
</evidence>
<dbReference type="Proteomes" id="UP000245252">
    <property type="component" value="Unassembled WGS sequence"/>
</dbReference>
<dbReference type="AlphaFoldDB" id="A0A2U2DHJ8"/>
<name>A0A2U2DHJ8_9HYPH</name>
<comment type="caution">
    <text evidence="1">The sequence shown here is derived from an EMBL/GenBank/DDBJ whole genome shotgun (WGS) entry which is preliminary data.</text>
</comment>
<evidence type="ECO:0000313" key="1">
    <source>
        <dbReference type="EMBL" id="PWE52772.1"/>
    </source>
</evidence>
<organism evidence="1 2">
    <name type="scientific">Metarhizobium album</name>
    <dbReference type="NCBI Taxonomy" id="2182425"/>
    <lineage>
        <taxon>Bacteria</taxon>
        <taxon>Pseudomonadati</taxon>
        <taxon>Pseudomonadota</taxon>
        <taxon>Alphaproteobacteria</taxon>
        <taxon>Hyphomicrobiales</taxon>
        <taxon>Rhizobiaceae</taxon>
        <taxon>Metarhizobium</taxon>
    </lineage>
</organism>
<dbReference type="EMBL" id="QFBC01000020">
    <property type="protein sequence ID" value="PWE52772.1"/>
    <property type="molecule type" value="Genomic_DNA"/>
</dbReference>
<sequence>MLPAFLSCLHWALGESSIVDRYRIETGDAFTPAANGLERMIDCATGNDLAFLQRFSDWLEINIFGRPEDVYSDGDAA</sequence>
<keyword evidence="2" id="KW-1185">Reference proteome</keyword>
<proteinExistence type="predicted"/>
<protein>
    <submittedName>
        <fullName evidence="1">Uncharacterized protein</fullName>
    </submittedName>
</protein>